<dbReference type="OrthoDB" id="6120799at2"/>
<evidence type="ECO:0000313" key="1">
    <source>
        <dbReference type="EMBL" id="CDF58700.1"/>
    </source>
</evidence>
<gene>
    <name evidence="1" type="ORF">TCEL_00746</name>
</gene>
<comment type="caution">
    <text evidence="1">The sequence shown here is derived from an EMBL/GenBank/DDBJ whole genome shotgun (WGS) entry which is preliminary data.</text>
</comment>
<accession>R7RTW5</accession>
<evidence type="ECO:0008006" key="3">
    <source>
        <dbReference type="Google" id="ProtNLM"/>
    </source>
</evidence>
<dbReference type="eggNOG" id="COG0526">
    <property type="taxonomic scope" value="Bacteria"/>
</dbReference>
<name>R7RTW5_9CLOT</name>
<reference evidence="1" key="1">
    <citation type="submission" date="2013-03" db="EMBL/GenBank/DDBJ databases">
        <title>Draft genome sequence of the hydrogen-ethanol-producing anaerobic alkalithermophilic Caloramator celere.</title>
        <authorList>
            <person name="Ciranna A."/>
            <person name="Larjo A."/>
            <person name="Kivisto A."/>
            <person name="Santala V."/>
            <person name="Roos C."/>
            <person name="Karp M."/>
        </authorList>
    </citation>
    <scope>NUCLEOTIDE SEQUENCE [LARGE SCALE GENOMIC DNA]</scope>
    <source>
        <strain evidence="1">DSM 8682</strain>
    </source>
</reference>
<protein>
    <recommendedName>
        <fullName evidence="3">Thioredoxin</fullName>
    </recommendedName>
</protein>
<dbReference type="SUPFAM" id="SSF52833">
    <property type="entry name" value="Thioredoxin-like"/>
    <property type="match status" value="1"/>
</dbReference>
<dbReference type="Proteomes" id="UP000014923">
    <property type="component" value="Unassembled WGS sequence"/>
</dbReference>
<dbReference type="RefSeq" id="WP_018663048.1">
    <property type="nucleotide sequence ID" value="NZ_HF952018.1"/>
</dbReference>
<dbReference type="InterPro" id="IPR036249">
    <property type="entry name" value="Thioredoxin-like_sf"/>
</dbReference>
<evidence type="ECO:0000313" key="2">
    <source>
        <dbReference type="Proteomes" id="UP000014923"/>
    </source>
</evidence>
<proteinExistence type="predicted"/>
<keyword evidence="2" id="KW-1185">Reference proteome</keyword>
<dbReference type="Gene3D" id="3.40.30.10">
    <property type="entry name" value="Glutaredoxin"/>
    <property type="match status" value="1"/>
</dbReference>
<dbReference type="EMBL" id="CAVN010000098">
    <property type="protein sequence ID" value="CDF58700.1"/>
    <property type="molecule type" value="Genomic_DNA"/>
</dbReference>
<dbReference type="AlphaFoldDB" id="R7RTW5"/>
<dbReference type="Pfam" id="PF14595">
    <property type="entry name" value="Thioredoxin_9"/>
    <property type="match status" value="1"/>
</dbReference>
<dbReference type="HOGENOM" id="CLU_133126_1_0_9"/>
<sequence>MLELINALTVEEYLKTYDEEKLNKHRELAKEIYRSSLLNNLKKENLDFRILMFSESFCPDCLILFPFISFLNDQMGIDVKILKRQGNEELLKQLTGEARIPTVIFINKDDTLRGIIVEFPQEFKNLLINLSYEEMKDRINKYREGKYIKLIEEEIVRILMTK</sequence>
<organism evidence="1 2">
    <name type="scientific">Thermobrachium celere DSM 8682</name>
    <dbReference type="NCBI Taxonomy" id="941824"/>
    <lineage>
        <taxon>Bacteria</taxon>
        <taxon>Bacillati</taxon>
        <taxon>Bacillota</taxon>
        <taxon>Clostridia</taxon>
        <taxon>Eubacteriales</taxon>
        <taxon>Clostridiaceae</taxon>
        <taxon>Thermobrachium</taxon>
    </lineage>
</organism>